<dbReference type="InterPro" id="IPR000073">
    <property type="entry name" value="AB_hydrolase_1"/>
</dbReference>
<dbReference type="AlphaFoldDB" id="A0A0W0GEI4"/>
<dbReference type="Proteomes" id="UP000054988">
    <property type="component" value="Unassembled WGS sequence"/>
</dbReference>
<evidence type="ECO:0000313" key="2">
    <source>
        <dbReference type="EMBL" id="KTB46964.1"/>
    </source>
</evidence>
<name>A0A0W0GEI4_MONRR</name>
<accession>A0A0W0GEI4</accession>
<protein>
    <recommendedName>
        <fullName evidence="1">AB hydrolase-1 domain-containing protein</fullName>
    </recommendedName>
</protein>
<dbReference type="Gene3D" id="3.40.50.1820">
    <property type="entry name" value="alpha/beta hydrolase"/>
    <property type="match status" value="1"/>
</dbReference>
<proteinExistence type="predicted"/>
<feature type="domain" description="AB hydrolase-1" evidence="1">
    <location>
        <begin position="35"/>
        <end position="146"/>
    </location>
</feature>
<sequence length="312" mass="34301">MPFVNVQTATGNVRYNYTICTPTSTDASSLEPNLPTVLFIHTILTTQIIFHSQFADPRLRRFNLVAFDTREHGETVGEHIPLKYDEVDAMEDTVKFLDAISLPPCHICGLGSGTTVALQLALKHPTRVLSLTFFSPLCIEEPPEVTEGFGEVFGRWTSALPDADTVDEELLQEAFMGLAEYAFTNIESASKLALTYGHTTSELAQITCPIVLVTAGNGVGYPSDFAERFHKQLETAKVRVSTVNIPNAPHFMCVDYGDIINPLLYDQVMSQIASDSASLPAIQQAALVHSPWHNQLKAAGWDGSEDDGMYYI</sequence>
<evidence type="ECO:0000259" key="1">
    <source>
        <dbReference type="Pfam" id="PF00561"/>
    </source>
</evidence>
<evidence type="ECO:0000313" key="3">
    <source>
        <dbReference type="Proteomes" id="UP000054988"/>
    </source>
</evidence>
<reference evidence="2 3" key="1">
    <citation type="submission" date="2015-12" db="EMBL/GenBank/DDBJ databases">
        <title>Draft genome sequence of Moniliophthora roreri, the causal agent of frosty pod rot of cacao.</title>
        <authorList>
            <person name="Aime M.C."/>
            <person name="Diaz-Valderrama J.R."/>
            <person name="Kijpornyongpan T."/>
            <person name="Phillips-Mora W."/>
        </authorList>
    </citation>
    <scope>NUCLEOTIDE SEQUENCE [LARGE SCALE GENOMIC DNA]</scope>
    <source>
        <strain evidence="2 3">MCA 2952</strain>
    </source>
</reference>
<dbReference type="PANTHER" id="PTHR43194:SF2">
    <property type="entry name" value="PEROXISOMAL MEMBRANE PROTEIN LPX1"/>
    <property type="match status" value="1"/>
</dbReference>
<dbReference type="Pfam" id="PF00561">
    <property type="entry name" value="Abhydrolase_1"/>
    <property type="match status" value="1"/>
</dbReference>
<dbReference type="eggNOG" id="ENOG502S7C5">
    <property type="taxonomic scope" value="Eukaryota"/>
</dbReference>
<organism evidence="2 3">
    <name type="scientific">Moniliophthora roreri</name>
    <name type="common">Frosty pod rot fungus</name>
    <name type="synonym">Monilia roreri</name>
    <dbReference type="NCBI Taxonomy" id="221103"/>
    <lineage>
        <taxon>Eukaryota</taxon>
        <taxon>Fungi</taxon>
        <taxon>Dikarya</taxon>
        <taxon>Basidiomycota</taxon>
        <taxon>Agaricomycotina</taxon>
        <taxon>Agaricomycetes</taxon>
        <taxon>Agaricomycetidae</taxon>
        <taxon>Agaricales</taxon>
        <taxon>Marasmiineae</taxon>
        <taxon>Marasmiaceae</taxon>
        <taxon>Moniliophthora</taxon>
    </lineage>
</organism>
<dbReference type="PANTHER" id="PTHR43194">
    <property type="entry name" value="HYDROLASE ALPHA/BETA FOLD FAMILY"/>
    <property type="match status" value="1"/>
</dbReference>
<dbReference type="InterPro" id="IPR050228">
    <property type="entry name" value="Carboxylesterase_BioH"/>
</dbReference>
<dbReference type="InterPro" id="IPR029058">
    <property type="entry name" value="AB_hydrolase_fold"/>
</dbReference>
<dbReference type="SUPFAM" id="SSF53474">
    <property type="entry name" value="alpha/beta-Hydrolases"/>
    <property type="match status" value="1"/>
</dbReference>
<dbReference type="EMBL" id="LATX01000195">
    <property type="protein sequence ID" value="KTB46964.1"/>
    <property type="molecule type" value="Genomic_DNA"/>
</dbReference>
<gene>
    <name evidence="2" type="ORF">WG66_457</name>
</gene>
<comment type="caution">
    <text evidence="2">The sequence shown here is derived from an EMBL/GenBank/DDBJ whole genome shotgun (WGS) entry which is preliminary data.</text>
</comment>